<evidence type="ECO:0000313" key="4">
    <source>
        <dbReference type="EMBL" id="SMO33087.1"/>
    </source>
</evidence>
<dbReference type="OrthoDB" id="9804079at2"/>
<dbReference type="SUPFAM" id="SSF56059">
    <property type="entry name" value="Glutathione synthetase ATP-binding domain-like"/>
    <property type="match status" value="1"/>
</dbReference>
<sequence>MSDASAAPEQLPGADILSDYTVPPGTADELFDAENRMRPVWEPFLSRLADLTPDEISERIARGDQYLRDAGVYFRRYSDQTPAERDWPLSHIPVLFPEQEWDQIAAALTQRADILERIVADIYGDQTLIRDGYLPASLLADNPEWLRPMMGVRPTSGHFLHHLAFEIGRNPDGSWFVLGDRTQAPSGAGFALENRRATSRVFPGLFANINIHRLAGFFRAFQTALGAGGPQGRDIPAILTPGPGTDTYFEHVYIARYLGLMLLEGEDLTVENGRAMVRTVDGLKPVSLLWRRMDARFADPLELDEASRIGTPGLIGAIRAGHLRMVNALGSGVLETRALMAFVPRIAEAAFGTPLMMPNIATWWCGTAPERDYVIRNADRMTIGPALTTNLPFDASTVYAIAGKLGDPAQGLLPDWITRNGPQLVAQEAVTLSTTPVYDQGKLYPRPMTVRVFMARTDQGWSIMPGGYARIGMSGESTALSMQRGGLVSDVWVVADAPVANETLTPTETQQRLPENPLPSRAADNLYWLGRYVERTENKIRLLRAYHLRLEETGTPEDARVSHIAAYLQSFGADVDPATPIPPRLMLLIDTATGCASKVRDRFSVDGWIALRDLRRTLTTLEKTTKPGQDCAKAMDVLLRMLSGFAGLVQDNMYRSSGWRFLEFGRALERASSTANMLRSFTSPDAPEGSLDIAIELGDSVITHQRHYLGDPTRQSVVDLLALDIHNPRSILFQLDTIRNLLDGLPHPDAPNQMPPLQKEALRLHTELAVATPNHMTPDALHSLERALFALSVDLGATYFR</sequence>
<dbReference type="Proteomes" id="UP000316030">
    <property type="component" value="Unassembled WGS sequence"/>
</dbReference>
<feature type="domain" description="Circularly permuted ATP-grasp type 2" evidence="3">
    <location>
        <begin position="93"/>
        <end position="471"/>
    </location>
</feature>
<feature type="domain" description="DUF403" evidence="2">
    <location>
        <begin position="518"/>
        <end position="800"/>
    </location>
</feature>
<dbReference type="RefSeq" id="WP_142491419.1">
    <property type="nucleotide sequence ID" value="NZ_FXTO01000001.1"/>
</dbReference>
<accession>A0A521AE51</accession>
<dbReference type="PANTHER" id="PTHR34595">
    <property type="entry name" value="BLR5612 PROTEIN"/>
    <property type="match status" value="1"/>
</dbReference>
<evidence type="ECO:0000313" key="5">
    <source>
        <dbReference type="Proteomes" id="UP000316030"/>
    </source>
</evidence>
<keyword evidence="5" id="KW-1185">Reference proteome</keyword>
<proteinExistence type="predicted"/>
<feature type="region of interest" description="Disordered" evidence="1">
    <location>
        <begin position="1"/>
        <end position="20"/>
    </location>
</feature>
<gene>
    <name evidence="4" type="ORF">SAMN06265173_101101</name>
</gene>
<protein>
    <submittedName>
        <fullName evidence="4">Uncharacterized conserved protein, circularly permuted ATPgrasp superfamily</fullName>
    </submittedName>
</protein>
<evidence type="ECO:0000259" key="2">
    <source>
        <dbReference type="Pfam" id="PF04168"/>
    </source>
</evidence>
<dbReference type="Pfam" id="PF04168">
    <property type="entry name" value="Alpha-E"/>
    <property type="match status" value="1"/>
</dbReference>
<reference evidence="4 5" key="1">
    <citation type="submission" date="2017-05" db="EMBL/GenBank/DDBJ databases">
        <authorList>
            <person name="Varghese N."/>
            <person name="Submissions S."/>
        </authorList>
    </citation>
    <scope>NUCLEOTIDE SEQUENCE [LARGE SCALE GENOMIC DNA]</scope>
    <source>
        <strain evidence="4 5">DSM 29506</strain>
    </source>
</reference>
<dbReference type="InterPro" id="IPR007296">
    <property type="entry name" value="DUF403"/>
</dbReference>
<dbReference type="Pfam" id="PF14403">
    <property type="entry name" value="CP_ATPgrasp_2"/>
    <property type="match status" value="1"/>
</dbReference>
<evidence type="ECO:0000259" key="3">
    <source>
        <dbReference type="Pfam" id="PF14403"/>
    </source>
</evidence>
<dbReference type="EMBL" id="FXTO01000001">
    <property type="protein sequence ID" value="SMO33087.1"/>
    <property type="molecule type" value="Genomic_DNA"/>
</dbReference>
<dbReference type="AlphaFoldDB" id="A0A521AE51"/>
<dbReference type="PANTHER" id="PTHR34595:SF2">
    <property type="entry name" value="BLR2978 PROTEIN"/>
    <property type="match status" value="1"/>
</dbReference>
<dbReference type="Gene3D" id="3.40.50.11290">
    <property type="match status" value="1"/>
</dbReference>
<evidence type="ECO:0000256" key="1">
    <source>
        <dbReference type="SAM" id="MobiDB-lite"/>
    </source>
</evidence>
<organism evidence="4 5">
    <name type="scientific">Thalassovita litoralis</name>
    <dbReference type="NCBI Taxonomy" id="1010611"/>
    <lineage>
        <taxon>Bacteria</taxon>
        <taxon>Pseudomonadati</taxon>
        <taxon>Pseudomonadota</taxon>
        <taxon>Alphaproteobacteria</taxon>
        <taxon>Rhodobacterales</taxon>
        <taxon>Roseobacteraceae</taxon>
        <taxon>Thalassovita</taxon>
    </lineage>
</organism>
<name>A0A521AE51_9RHOB</name>
<dbReference type="InterPro" id="IPR051680">
    <property type="entry name" value="ATP-dep_Glu-Cys_Ligase-2"/>
</dbReference>
<dbReference type="InterPro" id="IPR025841">
    <property type="entry name" value="CP_ATPgrasp_2"/>
</dbReference>